<keyword evidence="2" id="KW-1185">Reference proteome</keyword>
<dbReference type="EMBL" id="VWPL01000001">
    <property type="protein sequence ID" value="KAA5603583.1"/>
    <property type="molecule type" value="Genomic_DNA"/>
</dbReference>
<dbReference type="Proteomes" id="UP000323886">
    <property type="component" value="Unassembled WGS sequence"/>
</dbReference>
<organism evidence="1 2">
    <name type="scientific">Blastochloris sulfoviridis</name>
    <dbReference type="NCBI Taxonomy" id="50712"/>
    <lineage>
        <taxon>Bacteria</taxon>
        <taxon>Pseudomonadati</taxon>
        <taxon>Pseudomonadota</taxon>
        <taxon>Alphaproteobacteria</taxon>
        <taxon>Hyphomicrobiales</taxon>
        <taxon>Blastochloridaceae</taxon>
        <taxon>Blastochloris</taxon>
    </lineage>
</organism>
<protein>
    <submittedName>
        <fullName evidence="1">Uncharacterized protein</fullName>
    </submittedName>
</protein>
<proteinExistence type="predicted"/>
<dbReference type="AlphaFoldDB" id="A0A5M6I623"/>
<evidence type="ECO:0000313" key="2">
    <source>
        <dbReference type="Proteomes" id="UP000323886"/>
    </source>
</evidence>
<comment type="caution">
    <text evidence="1">The sequence shown here is derived from an EMBL/GenBank/DDBJ whole genome shotgun (WGS) entry which is preliminary data.</text>
</comment>
<dbReference type="RefSeq" id="WP_150095693.1">
    <property type="nucleotide sequence ID" value="NZ_VWPL01000001.1"/>
</dbReference>
<evidence type="ECO:0000313" key="1">
    <source>
        <dbReference type="EMBL" id="KAA5603583.1"/>
    </source>
</evidence>
<name>A0A5M6I623_9HYPH</name>
<dbReference type="OrthoDB" id="9904861at2"/>
<gene>
    <name evidence="1" type="ORF">F1193_00375</name>
</gene>
<reference evidence="1 2" key="1">
    <citation type="submission" date="2019-09" db="EMBL/GenBank/DDBJ databases">
        <title>Draft Whole-Genome sequence of Blastochloris sulfoviridis DSM 729.</title>
        <authorList>
            <person name="Meyer T.E."/>
            <person name="Kyndt J.A."/>
        </authorList>
    </citation>
    <scope>NUCLEOTIDE SEQUENCE [LARGE SCALE GENOMIC DNA]</scope>
    <source>
        <strain evidence="1 2">DSM 729</strain>
    </source>
</reference>
<accession>A0A5M6I623</accession>
<sequence>MRRDVPTTSHPDMRAFMFKEKHVIEPEKPPSSLVVLEAVLLMMISKSMVDPEDIADALEDAADALAFDDQTADANHVYRTAKSIRAAGRKETKLNRLAIVSP</sequence>